<accession>A0A9D1GIC7</accession>
<keyword evidence="11 14" id="KW-1133">Transmembrane helix</keyword>
<dbReference type="PANTHER" id="PTHR45528:SF1">
    <property type="entry name" value="SENSOR HISTIDINE KINASE CPXA"/>
    <property type="match status" value="1"/>
</dbReference>
<dbReference type="Pfam" id="PF00512">
    <property type="entry name" value="HisKA"/>
    <property type="match status" value="1"/>
</dbReference>
<reference evidence="17" key="2">
    <citation type="journal article" date="2021" name="PeerJ">
        <title>Extensive microbial diversity within the chicken gut microbiome revealed by metagenomics and culture.</title>
        <authorList>
            <person name="Gilroy R."/>
            <person name="Ravi A."/>
            <person name="Getino M."/>
            <person name="Pursley I."/>
            <person name="Horton D.L."/>
            <person name="Alikhan N.F."/>
            <person name="Baker D."/>
            <person name="Gharbi K."/>
            <person name="Hall N."/>
            <person name="Watson M."/>
            <person name="Adriaenssens E.M."/>
            <person name="Foster-Nyarko E."/>
            <person name="Jarju S."/>
            <person name="Secka A."/>
            <person name="Antonio M."/>
            <person name="Oren A."/>
            <person name="Chaudhuri R.R."/>
            <person name="La Ragione R."/>
            <person name="Hildebrand F."/>
            <person name="Pallen M.J."/>
        </authorList>
    </citation>
    <scope>NUCLEOTIDE SEQUENCE</scope>
    <source>
        <strain evidence="17">CHK123-3438</strain>
    </source>
</reference>
<keyword evidence="10" id="KW-0067">ATP-binding</keyword>
<evidence type="ECO:0000256" key="9">
    <source>
        <dbReference type="ARBA" id="ARBA00022777"/>
    </source>
</evidence>
<keyword evidence="12" id="KW-0902">Two-component regulatory system</keyword>
<keyword evidence="4" id="KW-1003">Cell membrane</keyword>
<name>A0A9D1GIC7_9FIRM</name>
<protein>
    <recommendedName>
        <fullName evidence="3">histidine kinase</fullName>
        <ecNumber evidence="3">2.7.13.3</ecNumber>
    </recommendedName>
</protein>
<evidence type="ECO:0000259" key="16">
    <source>
        <dbReference type="PROSITE" id="PS50885"/>
    </source>
</evidence>
<dbReference type="PRINTS" id="PR00344">
    <property type="entry name" value="BCTRLSENSOR"/>
</dbReference>
<keyword evidence="9 17" id="KW-0418">Kinase</keyword>
<feature type="transmembrane region" description="Helical" evidence="14">
    <location>
        <begin position="176"/>
        <end position="199"/>
    </location>
</feature>
<evidence type="ECO:0000256" key="1">
    <source>
        <dbReference type="ARBA" id="ARBA00000085"/>
    </source>
</evidence>
<evidence type="ECO:0000256" key="11">
    <source>
        <dbReference type="ARBA" id="ARBA00022989"/>
    </source>
</evidence>
<dbReference type="Pfam" id="PF00672">
    <property type="entry name" value="HAMP"/>
    <property type="match status" value="1"/>
</dbReference>
<dbReference type="InterPro" id="IPR003594">
    <property type="entry name" value="HATPase_dom"/>
</dbReference>
<evidence type="ECO:0000259" key="15">
    <source>
        <dbReference type="PROSITE" id="PS50109"/>
    </source>
</evidence>
<dbReference type="Pfam" id="PF02518">
    <property type="entry name" value="HATPase_c"/>
    <property type="match status" value="1"/>
</dbReference>
<dbReference type="Gene3D" id="1.10.287.130">
    <property type="match status" value="1"/>
</dbReference>
<evidence type="ECO:0000256" key="7">
    <source>
        <dbReference type="ARBA" id="ARBA00022692"/>
    </source>
</evidence>
<feature type="domain" description="Histidine kinase" evidence="15">
    <location>
        <begin position="268"/>
        <end position="486"/>
    </location>
</feature>
<dbReference type="InterPro" id="IPR003660">
    <property type="entry name" value="HAMP_dom"/>
</dbReference>
<dbReference type="InterPro" id="IPR003661">
    <property type="entry name" value="HisK_dim/P_dom"/>
</dbReference>
<feature type="domain" description="HAMP" evidence="16">
    <location>
        <begin position="201"/>
        <end position="253"/>
    </location>
</feature>
<dbReference type="SUPFAM" id="SSF158472">
    <property type="entry name" value="HAMP domain-like"/>
    <property type="match status" value="1"/>
</dbReference>
<evidence type="ECO:0000313" key="17">
    <source>
        <dbReference type="EMBL" id="HIT40714.1"/>
    </source>
</evidence>
<dbReference type="InterPro" id="IPR005467">
    <property type="entry name" value="His_kinase_dom"/>
</dbReference>
<comment type="subcellular location">
    <subcellularLocation>
        <location evidence="2">Cell membrane</location>
        <topology evidence="2">Multi-pass membrane protein</topology>
    </subcellularLocation>
</comment>
<evidence type="ECO:0000256" key="12">
    <source>
        <dbReference type="ARBA" id="ARBA00023012"/>
    </source>
</evidence>
<evidence type="ECO:0000256" key="3">
    <source>
        <dbReference type="ARBA" id="ARBA00012438"/>
    </source>
</evidence>
<dbReference type="InterPro" id="IPR050398">
    <property type="entry name" value="HssS/ArlS-like"/>
</dbReference>
<evidence type="ECO:0000256" key="2">
    <source>
        <dbReference type="ARBA" id="ARBA00004651"/>
    </source>
</evidence>
<keyword evidence="5" id="KW-0597">Phosphoprotein</keyword>
<dbReference type="FunFam" id="3.30.565.10:FF:000006">
    <property type="entry name" value="Sensor histidine kinase WalK"/>
    <property type="match status" value="1"/>
</dbReference>
<dbReference type="Proteomes" id="UP000886860">
    <property type="component" value="Unassembled WGS sequence"/>
</dbReference>
<keyword evidence="7 14" id="KW-0812">Transmembrane</keyword>
<dbReference type="PROSITE" id="PS50109">
    <property type="entry name" value="HIS_KIN"/>
    <property type="match status" value="1"/>
</dbReference>
<dbReference type="SMART" id="SM00304">
    <property type="entry name" value="HAMP"/>
    <property type="match status" value="1"/>
</dbReference>
<dbReference type="InterPro" id="IPR004358">
    <property type="entry name" value="Sig_transdc_His_kin-like_C"/>
</dbReference>
<dbReference type="Gene3D" id="3.30.565.10">
    <property type="entry name" value="Histidine kinase-like ATPase, C-terminal domain"/>
    <property type="match status" value="1"/>
</dbReference>
<dbReference type="SMART" id="SM00388">
    <property type="entry name" value="HisKA"/>
    <property type="match status" value="1"/>
</dbReference>
<dbReference type="SUPFAM" id="SSF47384">
    <property type="entry name" value="Homodimeric domain of signal transducing histidine kinase"/>
    <property type="match status" value="1"/>
</dbReference>
<dbReference type="InterPro" id="IPR036890">
    <property type="entry name" value="HATPase_C_sf"/>
</dbReference>
<dbReference type="EMBL" id="DVKS01000021">
    <property type="protein sequence ID" value="HIT40714.1"/>
    <property type="molecule type" value="Genomic_DNA"/>
</dbReference>
<dbReference type="AlphaFoldDB" id="A0A9D1GIC7"/>
<dbReference type="GO" id="GO:0000155">
    <property type="term" value="F:phosphorelay sensor kinase activity"/>
    <property type="evidence" value="ECO:0007669"/>
    <property type="project" value="InterPro"/>
</dbReference>
<keyword evidence="6" id="KW-0808">Transferase</keyword>
<dbReference type="EC" id="2.7.13.3" evidence="3"/>
<gene>
    <name evidence="17" type="ORF">IAB60_01220</name>
</gene>
<keyword evidence="13 14" id="KW-0472">Membrane</keyword>
<evidence type="ECO:0000256" key="10">
    <source>
        <dbReference type="ARBA" id="ARBA00022840"/>
    </source>
</evidence>
<evidence type="ECO:0000256" key="13">
    <source>
        <dbReference type="ARBA" id="ARBA00023136"/>
    </source>
</evidence>
<dbReference type="SMART" id="SM00387">
    <property type="entry name" value="HATPase_c"/>
    <property type="match status" value="1"/>
</dbReference>
<sequence>MTLRKKIILSNILMVLIPVLITAAAVFLCMKTSMGSYWHTLETMYKDENNLQSAQSLIYTYKKELWETDWEAAVFDWNENMNNLEKQLADMGYYIQVRMNGEEVYSNISPEDMDAAVAVAGGALSTAKMLTASKGDVSVIKYTFYRDNDACSIIAVNNAHSADQARSYFQTYILKYVIFFALLFFGMVLFVNVVLSYWISASVLEPLKKLSAGAKEIRDGNLDAVIQYDRPDEFGRVCGDFNEMCRYLKQSVEQRLEYENRRKELISGISHDLRTPLTSISGYLDGLMEGIASTPEMQNRYLNAIKIRTQDLQRLVGSLSEYNKLESGGFRYNFVRGSLKNFVEQYLEALRGEMVKNRVKVTFWCREDCPVLMDENELKRVLDNLMTNTVRYRVKDTSSVEIRLRKLEQEEMAELVFSDDGPGVPEDSLERIFESFYRVDASRTRSNEGSGMGLAVVMEIIRGHGGTIRAMNRKGLMFVMKLPLAKEKQDGENTDC</sequence>
<evidence type="ECO:0000256" key="14">
    <source>
        <dbReference type="SAM" id="Phobius"/>
    </source>
</evidence>
<reference evidence="17" key="1">
    <citation type="submission" date="2020-10" db="EMBL/GenBank/DDBJ databases">
        <authorList>
            <person name="Gilroy R."/>
        </authorList>
    </citation>
    <scope>NUCLEOTIDE SEQUENCE</scope>
    <source>
        <strain evidence="17">CHK123-3438</strain>
    </source>
</reference>
<evidence type="ECO:0000256" key="4">
    <source>
        <dbReference type="ARBA" id="ARBA00022475"/>
    </source>
</evidence>
<dbReference type="CDD" id="cd00082">
    <property type="entry name" value="HisKA"/>
    <property type="match status" value="1"/>
</dbReference>
<dbReference type="Gene3D" id="6.10.340.10">
    <property type="match status" value="1"/>
</dbReference>
<dbReference type="CDD" id="cd06225">
    <property type="entry name" value="HAMP"/>
    <property type="match status" value="1"/>
</dbReference>
<evidence type="ECO:0000256" key="6">
    <source>
        <dbReference type="ARBA" id="ARBA00022679"/>
    </source>
</evidence>
<organism evidence="17 18">
    <name type="scientific">Candidatus Caccovicinus merdipullorum</name>
    <dbReference type="NCBI Taxonomy" id="2840724"/>
    <lineage>
        <taxon>Bacteria</taxon>
        <taxon>Bacillati</taxon>
        <taxon>Bacillota</taxon>
        <taxon>Clostridia</taxon>
        <taxon>Eubacteriales</taxon>
        <taxon>Candidatus Caccovicinus</taxon>
    </lineage>
</organism>
<dbReference type="GO" id="GO:0005886">
    <property type="term" value="C:plasma membrane"/>
    <property type="evidence" value="ECO:0007669"/>
    <property type="project" value="UniProtKB-SubCell"/>
</dbReference>
<dbReference type="PROSITE" id="PS50885">
    <property type="entry name" value="HAMP"/>
    <property type="match status" value="1"/>
</dbReference>
<dbReference type="GO" id="GO:0005524">
    <property type="term" value="F:ATP binding"/>
    <property type="evidence" value="ECO:0007669"/>
    <property type="project" value="UniProtKB-KW"/>
</dbReference>
<dbReference type="PANTHER" id="PTHR45528">
    <property type="entry name" value="SENSOR HISTIDINE KINASE CPXA"/>
    <property type="match status" value="1"/>
</dbReference>
<keyword evidence="8" id="KW-0547">Nucleotide-binding</keyword>
<feature type="transmembrane region" description="Helical" evidence="14">
    <location>
        <begin position="12"/>
        <end position="30"/>
    </location>
</feature>
<comment type="catalytic activity">
    <reaction evidence="1">
        <text>ATP + protein L-histidine = ADP + protein N-phospho-L-histidine.</text>
        <dbReference type="EC" id="2.7.13.3"/>
    </reaction>
</comment>
<evidence type="ECO:0000313" key="18">
    <source>
        <dbReference type="Proteomes" id="UP000886860"/>
    </source>
</evidence>
<dbReference type="SUPFAM" id="SSF55874">
    <property type="entry name" value="ATPase domain of HSP90 chaperone/DNA topoisomerase II/histidine kinase"/>
    <property type="match status" value="1"/>
</dbReference>
<evidence type="ECO:0000256" key="8">
    <source>
        <dbReference type="ARBA" id="ARBA00022741"/>
    </source>
</evidence>
<comment type="caution">
    <text evidence="17">The sequence shown here is derived from an EMBL/GenBank/DDBJ whole genome shotgun (WGS) entry which is preliminary data.</text>
</comment>
<proteinExistence type="predicted"/>
<dbReference type="CDD" id="cd00075">
    <property type="entry name" value="HATPase"/>
    <property type="match status" value="1"/>
</dbReference>
<evidence type="ECO:0000256" key="5">
    <source>
        <dbReference type="ARBA" id="ARBA00022553"/>
    </source>
</evidence>
<dbReference type="InterPro" id="IPR036097">
    <property type="entry name" value="HisK_dim/P_sf"/>
</dbReference>